<keyword evidence="1" id="KW-0812">Transmembrane</keyword>
<feature type="transmembrane region" description="Helical" evidence="1">
    <location>
        <begin position="192"/>
        <end position="218"/>
    </location>
</feature>
<dbReference type="AlphaFoldDB" id="A0A0R0E0U2"/>
<protein>
    <submittedName>
        <fullName evidence="2">Uncharacterized protein</fullName>
    </submittedName>
</protein>
<keyword evidence="1" id="KW-1133">Transmembrane helix</keyword>
<keyword evidence="1" id="KW-0472">Membrane</keyword>
<evidence type="ECO:0000256" key="1">
    <source>
        <dbReference type="SAM" id="Phobius"/>
    </source>
</evidence>
<sequence>MSAYVEHDFNKSFILDEARVRRIHELINNRVAKFENPPELLLKVFRGDSYVYETPNVSDVLKEDNDDWRAITRLEFIAETEDVFYLKLTFSSRGTFINLVGDDRDAVFLIFSDIREYLHSSVLTRAMIGRDATRMISLLTMFVAMVGLFWSLFSSMLPDPEVSSKALNASDVGEKINYLIEERSRQRFPISMFGWLALMVFATIGAVSGAIEGFWRFLFPGNLFLFGQRKELHDKRRGALSKVFWGVFVGLAVSILAGVLLTWGSEV</sequence>
<accession>A0A0R0E0U2</accession>
<feature type="transmembrane region" description="Helical" evidence="1">
    <location>
        <begin position="135"/>
        <end position="153"/>
    </location>
</feature>
<organism evidence="2 3">
    <name type="scientific">Stenotrophomonas daejeonensis</name>
    <dbReference type="NCBI Taxonomy" id="659018"/>
    <lineage>
        <taxon>Bacteria</taxon>
        <taxon>Pseudomonadati</taxon>
        <taxon>Pseudomonadota</taxon>
        <taxon>Gammaproteobacteria</taxon>
        <taxon>Lysobacterales</taxon>
        <taxon>Lysobacteraceae</taxon>
        <taxon>Stenotrophomonas</taxon>
    </lineage>
</organism>
<reference evidence="2 3" key="1">
    <citation type="submission" date="2015-05" db="EMBL/GenBank/DDBJ databases">
        <title>Genome sequencing and analysis of members of genus Stenotrophomonas.</title>
        <authorList>
            <person name="Patil P.P."/>
            <person name="Midha S."/>
            <person name="Patil P.B."/>
        </authorList>
    </citation>
    <scope>NUCLEOTIDE SEQUENCE [LARGE SCALE GENOMIC DNA]</scope>
    <source>
        <strain evidence="2 3">JCM 16244</strain>
    </source>
</reference>
<gene>
    <name evidence="2" type="ORF">ABB34_12695</name>
</gene>
<evidence type="ECO:0000313" key="3">
    <source>
        <dbReference type="Proteomes" id="UP000050940"/>
    </source>
</evidence>
<comment type="caution">
    <text evidence="2">The sequence shown here is derived from an EMBL/GenBank/DDBJ whole genome shotgun (WGS) entry which is preliminary data.</text>
</comment>
<dbReference type="Proteomes" id="UP000050940">
    <property type="component" value="Unassembled WGS sequence"/>
</dbReference>
<feature type="transmembrane region" description="Helical" evidence="1">
    <location>
        <begin position="239"/>
        <end position="263"/>
    </location>
</feature>
<keyword evidence="3" id="KW-1185">Reference proteome</keyword>
<dbReference type="PATRIC" id="fig|659018.3.peg.2673"/>
<name>A0A0R0E0U2_9GAMM</name>
<dbReference type="EMBL" id="LDJP01000078">
    <property type="protein sequence ID" value="KRG83171.1"/>
    <property type="molecule type" value="Genomic_DNA"/>
</dbReference>
<dbReference type="OrthoDB" id="7062318at2"/>
<evidence type="ECO:0000313" key="2">
    <source>
        <dbReference type="EMBL" id="KRG83171.1"/>
    </source>
</evidence>
<proteinExistence type="predicted"/>